<dbReference type="GO" id="GO:0003824">
    <property type="term" value="F:catalytic activity"/>
    <property type="evidence" value="ECO:0007669"/>
    <property type="project" value="InterPro"/>
</dbReference>
<feature type="domain" description="4Fe-4S ferredoxin-type" evidence="2">
    <location>
        <begin position="645"/>
        <end position="676"/>
    </location>
</feature>
<dbReference type="InterPro" id="IPR029061">
    <property type="entry name" value="THDP-binding"/>
</dbReference>
<reference evidence="3 4" key="1">
    <citation type="submission" date="2019-08" db="EMBL/GenBank/DDBJ databases">
        <authorList>
            <person name="Peeters C."/>
        </authorList>
    </citation>
    <scope>NUCLEOTIDE SEQUENCE [LARGE SCALE GENOMIC DNA]</scope>
    <source>
        <strain evidence="3 4">LMG 31106</strain>
    </source>
</reference>
<dbReference type="SUPFAM" id="SSF52518">
    <property type="entry name" value="Thiamin diphosphate-binding fold (THDP-binding)"/>
    <property type="match status" value="2"/>
</dbReference>
<accession>A0A5E4W0F7</accession>
<dbReference type="PANTHER" id="PTHR43710:SF5">
    <property type="entry name" value="INDOLEPYRUVATE FERREDOXIN OXIDOREDUCTASE ALPHA SUBUNIT"/>
    <property type="match status" value="1"/>
</dbReference>
<dbReference type="PANTHER" id="PTHR43710">
    <property type="entry name" value="2-HYDROXYACYL-COA LYASE"/>
    <property type="match status" value="1"/>
</dbReference>
<dbReference type="InterPro" id="IPR017896">
    <property type="entry name" value="4Fe4S_Fe-S-bd"/>
</dbReference>
<evidence type="ECO:0000313" key="3">
    <source>
        <dbReference type="EMBL" id="VVE16770.1"/>
    </source>
</evidence>
<dbReference type="InterPro" id="IPR011766">
    <property type="entry name" value="TPP_enzyme_TPP-bd"/>
</dbReference>
<evidence type="ECO:0000259" key="2">
    <source>
        <dbReference type="PROSITE" id="PS51379"/>
    </source>
</evidence>
<keyword evidence="1" id="KW-0479">Metal-binding</keyword>
<dbReference type="Proteomes" id="UP000384354">
    <property type="component" value="Unassembled WGS sequence"/>
</dbReference>
<evidence type="ECO:0000313" key="4">
    <source>
        <dbReference type="Proteomes" id="UP000384354"/>
    </source>
</evidence>
<dbReference type="Pfam" id="PF02775">
    <property type="entry name" value="TPP_enzyme_C"/>
    <property type="match status" value="1"/>
</dbReference>
<dbReference type="GO" id="GO:0030976">
    <property type="term" value="F:thiamine pyrophosphate binding"/>
    <property type="evidence" value="ECO:0007669"/>
    <property type="project" value="InterPro"/>
</dbReference>
<dbReference type="PROSITE" id="PS51379">
    <property type="entry name" value="4FE4S_FER_2"/>
    <property type="match status" value="1"/>
</dbReference>
<dbReference type="Gene3D" id="3.40.50.970">
    <property type="match status" value="2"/>
</dbReference>
<dbReference type="GO" id="GO:0046872">
    <property type="term" value="F:metal ion binding"/>
    <property type="evidence" value="ECO:0007669"/>
    <property type="project" value="UniProtKB-KW"/>
</dbReference>
<dbReference type="AlphaFoldDB" id="A0A5E4W0F7"/>
<dbReference type="OrthoDB" id="9804603at2"/>
<dbReference type="RefSeq" id="WP_150563735.1">
    <property type="nucleotide sequence ID" value="NZ_CABPSL010000011.1"/>
</dbReference>
<evidence type="ECO:0000256" key="1">
    <source>
        <dbReference type="ARBA" id="ARBA00022723"/>
    </source>
</evidence>
<organism evidence="3 4">
    <name type="scientific">Pandoraea cepalis</name>
    <dbReference type="NCBI Taxonomy" id="2508294"/>
    <lineage>
        <taxon>Bacteria</taxon>
        <taxon>Pseudomonadati</taxon>
        <taxon>Pseudomonadota</taxon>
        <taxon>Betaproteobacteria</taxon>
        <taxon>Burkholderiales</taxon>
        <taxon>Burkholderiaceae</taxon>
        <taxon>Pandoraea</taxon>
    </lineage>
</organism>
<gene>
    <name evidence="3" type="ORF">PCE31106_02915</name>
</gene>
<name>A0A5E4W0F7_9BURK</name>
<dbReference type="CDD" id="cd02008">
    <property type="entry name" value="TPP_IOR_alpha"/>
    <property type="match status" value="1"/>
</dbReference>
<dbReference type="GO" id="GO:0044281">
    <property type="term" value="P:small molecule metabolic process"/>
    <property type="evidence" value="ECO:0007669"/>
    <property type="project" value="UniProtKB-ARBA"/>
</dbReference>
<keyword evidence="3" id="KW-0670">Pyruvate</keyword>
<protein>
    <submittedName>
        <fullName evidence="3">Indolepyruvate ferredoxin oxidoreductase</fullName>
    </submittedName>
</protein>
<proteinExistence type="predicted"/>
<sequence length="749" mass="80991">MAEKSFKKEVQKLRMPAGEVFSGEGILAVTKALLQSGVSYVAGYQGAPISHLMDVLSDANEILEELGVHFESSASEATAAATLAASVNYPLRGAVTFKATVGTNVASDALANLASGGVTGGALVIVGEDYGEGSSIMQERSHAFAMKSQMWLLDPRPNLPSIVDAVEKGFELSEASHTPVMLQLRIRACHVHGRFTTRPNVRPSFSLKDAIENPVRDVGRIVLPPASFEHEREKVETRWPAAVDFIRRHQLNEYFGADSSHDVGIIVQGGLYNTLMRALTLLGLADINGQSDLPIYVMNVAYPMIDDEVREFCAGKRAVLMVEEGQPEFIEQSLNTVLRRADLPARVHGKDMLPRSGDYTPNVLIKGLLKFLGRYTPSLADDTALPEGVRATVATRKPVEVPVVTAGVATGAALAMTGPDILPPVVSTAQAMPDVHARPPSFCTGCPERPIFTAMKLVERELGAHHVSCDIGCHLFSILPPFNLGATTMGYGLGWAGAAAFNTSETDRRTISMMGDGGFWHNGLTSGVGNAVFNKSDNVLVIVDNGYSAATGGQDIMSSKAENKIRATRNPIEAAVRGVGVKWVRTTTHTYSVARMRDTLREALTTKEKGPKVIIAQSECMLNKQRRIKPLMKRMADEGRRVVRERFGVDSDTCTGDHSCIRLSGCPSLTVKENPDPLRRDPVASVLDSCVGCGLCGEVSHAAVLCPSFYRAELVSNAGWWERVSKRLTDRVIAALQRRVKAREVAYVA</sequence>
<dbReference type="InterPro" id="IPR045025">
    <property type="entry name" value="HACL1-like"/>
</dbReference>
<dbReference type="EMBL" id="CABPSL010000011">
    <property type="protein sequence ID" value="VVE16770.1"/>
    <property type="molecule type" value="Genomic_DNA"/>
</dbReference>